<dbReference type="GO" id="GO:0071949">
    <property type="term" value="F:FAD binding"/>
    <property type="evidence" value="ECO:0007669"/>
    <property type="project" value="InterPro"/>
</dbReference>
<dbReference type="Pfam" id="PF01565">
    <property type="entry name" value="FAD_binding_4"/>
    <property type="match status" value="1"/>
</dbReference>
<gene>
    <name evidence="6" type="ORF">TWF718_009363</name>
</gene>
<dbReference type="GO" id="GO:0016491">
    <property type="term" value="F:oxidoreductase activity"/>
    <property type="evidence" value="ECO:0007669"/>
    <property type="project" value="UniProtKB-KW"/>
</dbReference>
<feature type="domain" description="FAD-binding PCMH-type" evidence="5">
    <location>
        <begin position="35"/>
        <end position="195"/>
    </location>
</feature>
<keyword evidence="3" id="KW-0274">FAD</keyword>
<keyword evidence="4" id="KW-0560">Oxidoreductase</keyword>
<evidence type="ECO:0000259" key="5">
    <source>
        <dbReference type="PROSITE" id="PS51387"/>
    </source>
</evidence>
<evidence type="ECO:0000313" key="7">
    <source>
        <dbReference type="Proteomes" id="UP001313282"/>
    </source>
</evidence>
<dbReference type="InterPro" id="IPR050416">
    <property type="entry name" value="FAD-linked_Oxidoreductase"/>
</dbReference>
<sequence length="449" mass="50085">MAYLNDFKAGLEGRLSDKARIVGEDGTVTRWDESCAPSPAVTIFPQCEEDVVEIVKFCRQKGIKCFAQGGGHSWRVRNYREIDVVICLRDMNSVAIDEDSRKINFGGGVVVQELIEAATAKQLEVGSMLCGGIGRYMGKYGLAADNLLSCNFVDAAGTLHQGVSRETDEDLWWAIRGAGTSFGIITQATVQAYPQSNNGLSWTGTLIFADPSKLEAVVEAINELNMDENMCVHLLFACVPPTHSPAIMVVPWYYGPEEEAERAWKPLLDVGPTIRETFMAPANRLNDGNDPFGEKGGRKPGLGLGLDTLDPKAYRHIWDLYIQFLSENPDAARTVILAERYSRAKLLSIDRDSTVFAHRGSKYEAICVPWYTDHKLDIRANAFSQTVRNIWIQKCCKPTETFETKSYIAFSGLNEPLQTLFGDQERIDKLMGIKKKWDPDNYWGALMDI</sequence>
<organism evidence="6 7">
    <name type="scientific">Orbilia javanica</name>
    <dbReference type="NCBI Taxonomy" id="47235"/>
    <lineage>
        <taxon>Eukaryota</taxon>
        <taxon>Fungi</taxon>
        <taxon>Dikarya</taxon>
        <taxon>Ascomycota</taxon>
        <taxon>Pezizomycotina</taxon>
        <taxon>Orbiliomycetes</taxon>
        <taxon>Orbiliales</taxon>
        <taxon>Orbiliaceae</taxon>
        <taxon>Orbilia</taxon>
    </lineage>
</organism>
<dbReference type="Gene3D" id="3.40.462.20">
    <property type="match status" value="1"/>
</dbReference>
<dbReference type="PANTHER" id="PTHR42973:SF7">
    <property type="entry name" value="FAD-BINDING PCMH-TYPE DOMAIN-CONTAINING PROTEIN"/>
    <property type="match status" value="1"/>
</dbReference>
<reference evidence="6 7" key="1">
    <citation type="submission" date="2019-10" db="EMBL/GenBank/DDBJ databases">
        <authorList>
            <person name="Palmer J.M."/>
        </authorList>
    </citation>
    <scope>NUCLEOTIDE SEQUENCE [LARGE SCALE GENOMIC DNA]</scope>
    <source>
        <strain evidence="6 7">TWF718</strain>
    </source>
</reference>
<dbReference type="InterPro" id="IPR016167">
    <property type="entry name" value="FAD-bd_PCMH_sub1"/>
</dbReference>
<proteinExistence type="inferred from homology"/>
<dbReference type="PANTHER" id="PTHR42973">
    <property type="entry name" value="BINDING OXIDOREDUCTASE, PUTATIVE (AFU_ORTHOLOGUE AFUA_1G17690)-RELATED"/>
    <property type="match status" value="1"/>
</dbReference>
<dbReference type="InterPro" id="IPR016166">
    <property type="entry name" value="FAD-bd_PCMH"/>
</dbReference>
<dbReference type="InterPro" id="IPR016169">
    <property type="entry name" value="FAD-bd_PCMH_sub2"/>
</dbReference>
<dbReference type="Gene3D" id="3.30.465.10">
    <property type="match status" value="1"/>
</dbReference>
<evidence type="ECO:0000256" key="1">
    <source>
        <dbReference type="ARBA" id="ARBA00005466"/>
    </source>
</evidence>
<protein>
    <recommendedName>
        <fullName evidence="5">FAD-binding PCMH-type domain-containing protein</fullName>
    </recommendedName>
</protein>
<accession>A0AAN8MVW9</accession>
<evidence type="ECO:0000256" key="4">
    <source>
        <dbReference type="ARBA" id="ARBA00023002"/>
    </source>
</evidence>
<dbReference type="SUPFAM" id="SSF56176">
    <property type="entry name" value="FAD-binding/transporter-associated domain-like"/>
    <property type="match status" value="1"/>
</dbReference>
<dbReference type="EMBL" id="JAVHNR010000006">
    <property type="protein sequence ID" value="KAK6339976.1"/>
    <property type="molecule type" value="Genomic_DNA"/>
</dbReference>
<evidence type="ECO:0000313" key="6">
    <source>
        <dbReference type="EMBL" id="KAK6339976.1"/>
    </source>
</evidence>
<keyword evidence="2" id="KW-0285">Flavoprotein</keyword>
<dbReference type="PROSITE" id="PS51387">
    <property type="entry name" value="FAD_PCMH"/>
    <property type="match status" value="1"/>
</dbReference>
<comment type="similarity">
    <text evidence="1">Belongs to the oxygen-dependent FAD-linked oxidoreductase family.</text>
</comment>
<dbReference type="Gene3D" id="3.30.43.10">
    <property type="entry name" value="Uridine Diphospho-n-acetylenolpyruvylglucosamine Reductase, domain 2"/>
    <property type="match status" value="1"/>
</dbReference>
<dbReference type="InterPro" id="IPR006094">
    <property type="entry name" value="Oxid_FAD_bind_N"/>
</dbReference>
<dbReference type="AlphaFoldDB" id="A0AAN8MVW9"/>
<keyword evidence="7" id="KW-1185">Reference proteome</keyword>
<evidence type="ECO:0000256" key="2">
    <source>
        <dbReference type="ARBA" id="ARBA00022630"/>
    </source>
</evidence>
<dbReference type="Proteomes" id="UP001313282">
    <property type="component" value="Unassembled WGS sequence"/>
</dbReference>
<name>A0AAN8MVW9_9PEZI</name>
<comment type="caution">
    <text evidence="6">The sequence shown here is derived from an EMBL/GenBank/DDBJ whole genome shotgun (WGS) entry which is preliminary data.</text>
</comment>
<evidence type="ECO:0000256" key="3">
    <source>
        <dbReference type="ARBA" id="ARBA00022827"/>
    </source>
</evidence>
<dbReference type="InterPro" id="IPR036318">
    <property type="entry name" value="FAD-bd_PCMH-like_sf"/>
</dbReference>